<evidence type="ECO:0000313" key="7">
    <source>
        <dbReference type="Proteomes" id="UP000177486"/>
    </source>
</evidence>
<comment type="caution">
    <text evidence="6">The sequence shown here is derived from an EMBL/GenBank/DDBJ whole genome shotgun (WGS) entry which is preliminary data.</text>
</comment>
<organism evidence="6 7">
    <name type="scientific">Candidatus Niyogibacteria bacterium RIFCSPLOWO2_01_FULL_45_48</name>
    <dbReference type="NCBI Taxonomy" id="1801724"/>
    <lineage>
        <taxon>Bacteria</taxon>
        <taxon>Candidatus Niyogiibacteriota</taxon>
    </lineage>
</organism>
<dbReference type="InterPro" id="IPR009009">
    <property type="entry name" value="RlpA-like_DPBB"/>
</dbReference>
<dbReference type="Gene3D" id="2.40.40.10">
    <property type="entry name" value="RlpA-like domain"/>
    <property type="match status" value="1"/>
</dbReference>
<dbReference type="CDD" id="cd22268">
    <property type="entry name" value="DPBB_RlpA-like"/>
    <property type="match status" value="1"/>
</dbReference>
<dbReference type="InterPro" id="IPR036908">
    <property type="entry name" value="RlpA-like_sf"/>
</dbReference>
<evidence type="ECO:0000259" key="5">
    <source>
        <dbReference type="PROSITE" id="PS51782"/>
    </source>
</evidence>
<reference evidence="6 7" key="1">
    <citation type="journal article" date="2016" name="Nat. Commun.">
        <title>Thousands of microbial genomes shed light on interconnected biogeochemical processes in an aquifer system.</title>
        <authorList>
            <person name="Anantharaman K."/>
            <person name="Brown C.T."/>
            <person name="Hug L.A."/>
            <person name="Sharon I."/>
            <person name="Castelle C.J."/>
            <person name="Probst A.J."/>
            <person name="Thomas B.C."/>
            <person name="Singh A."/>
            <person name="Wilkins M.J."/>
            <person name="Karaoz U."/>
            <person name="Brodie E.L."/>
            <person name="Williams K.H."/>
            <person name="Hubbard S.S."/>
            <person name="Banfield J.F."/>
        </authorList>
    </citation>
    <scope>NUCLEOTIDE SEQUENCE [LARGE SCALE GENOMIC DNA]</scope>
</reference>
<dbReference type="NCBIfam" id="TIGR00413">
    <property type="entry name" value="rlpA"/>
    <property type="match status" value="1"/>
</dbReference>
<dbReference type="GO" id="GO:0000270">
    <property type="term" value="P:peptidoglycan metabolic process"/>
    <property type="evidence" value="ECO:0007669"/>
    <property type="project" value="UniProtKB-UniRule"/>
</dbReference>
<dbReference type="PANTHER" id="PTHR34183:SF1">
    <property type="entry name" value="ENDOLYTIC PEPTIDOGLYCAN TRANSGLYCOSYLASE RLPA"/>
    <property type="match status" value="1"/>
</dbReference>
<dbReference type="AlphaFoldDB" id="A0A1G2EYL5"/>
<dbReference type="CDD" id="cd00118">
    <property type="entry name" value="LysM"/>
    <property type="match status" value="1"/>
</dbReference>
<dbReference type="EMBL" id="MHMQ01000016">
    <property type="protein sequence ID" value="OGZ30602.1"/>
    <property type="molecule type" value="Genomic_DNA"/>
</dbReference>
<evidence type="ECO:0000256" key="2">
    <source>
        <dbReference type="ARBA" id="ARBA00023316"/>
    </source>
</evidence>
<gene>
    <name evidence="3" type="primary">rlpA</name>
    <name evidence="6" type="ORF">A2931_04050</name>
</gene>
<dbReference type="SUPFAM" id="SSF54106">
    <property type="entry name" value="LysM domain"/>
    <property type="match status" value="1"/>
</dbReference>
<keyword evidence="2 3" id="KW-0961">Cell wall biogenesis/degradation</keyword>
<keyword evidence="1 3" id="KW-0456">Lyase</keyword>
<dbReference type="PANTHER" id="PTHR34183">
    <property type="entry name" value="ENDOLYTIC PEPTIDOGLYCAN TRANSGLYCOSYLASE RLPA"/>
    <property type="match status" value="1"/>
</dbReference>
<dbReference type="Proteomes" id="UP000177486">
    <property type="component" value="Unassembled WGS sequence"/>
</dbReference>
<dbReference type="Pfam" id="PF03330">
    <property type="entry name" value="DPBB_1"/>
    <property type="match status" value="1"/>
</dbReference>
<evidence type="ECO:0000256" key="4">
    <source>
        <dbReference type="RuleBase" id="RU003495"/>
    </source>
</evidence>
<protein>
    <recommendedName>
        <fullName evidence="3">Probable endolytic peptidoglycan transglycosylase RlpA</fullName>
        <ecNumber evidence="3">4.2.2.-</ecNumber>
    </recommendedName>
</protein>
<evidence type="ECO:0000256" key="1">
    <source>
        <dbReference type="ARBA" id="ARBA00023239"/>
    </source>
</evidence>
<name>A0A1G2EYL5_9BACT</name>
<dbReference type="EC" id="4.2.2.-" evidence="3"/>
<dbReference type="Gene3D" id="3.10.350.10">
    <property type="entry name" value="LysM domain"/>
    <property type="match status" value="1"/>
</dbReference>
<dbReference type="SUPFAM" id="SSF50685">
    <property type="entry name" value="Barwin-like endoglucanases"/>
    <property type="match status" value="1"/>
</dbReference>
<comment type="similarity">
    <text evidence="3 4">Belongs to the RlpA family.</text>
</comment>
<comment type="function">
    <text evidence="3">Lytic transglycosylase with a strong preference for naked glycan strands that lack stem peptides.</text>
</comment>
<sequence length="148" mass="16055">MKAEGAVSHEVSAGQTLWSIARAYGTTVKDVMSINDLHSIIIRPGMTLKVNPGPVLVLASWYGPGFHGRKMANGEVFDMYEDIAAHRVLPLGTMIMVVNPENGRMIVVSVKDRGPYIRGRSLDLSRSAALKIGMAEDGLKKVVIKVLP</sequence>
<dbReference type="InterPro" id="IPR036779">
    <property type="entry name" value="LysM_dom_sf"/>
</dbReference>
<dbReference type="GO" id="GO:0071555">
    <property type="term" value="P:cell wall organization"/>
    <property type="evidence" value="ECO:0007669"/>
    <property type="project" value="UniProtKB-KW"/>
</dbReference>
<dbReference type="GO" id="GO:0008932">
    <property type="term" value="F:lytic endotransglycosylase activity"/>
    <property type="evidence" value="ECO:0007669"/>
    <property type="project" value="UniProtKB-UniRule"/>
</dbReference>
<proteinExistence type="inferred from homology"/>
<dbReference type="InterPro" id="IPR034718">
    <property type="entry name" value="RlpA"/>
</dbReference>
<evidence type="ECO:0000256" key="3">
    <source>
        <dbReference type="HAMAP-Rule" id="MF_02071"/>
    </source>
</evidence>
<feature type="domain" description="LysM" evidence="5">
    <location>
        <begin position="7"/>
        <end position="50"/>
    </location>
</feature>
<evidence type="ECO:0000313" key="6">
    <source>
        <dbReference type="EMBL" id="OGZ30602.1"/>
    </source>
</evidence>
<dbReference type="SMART" id="SM00257">
    <property type="entry name" value="LysM"/>
    <property type="match status" value="1"/>
</dbReference>
<dbReference type="PROSITE" id="PS51782">
    <property type="entry name" value="LYSM"/>
    <property type="match status" value="1"/>
</dbReference>
<dbReference type="InterPro" id="IPR012997">
    <property type="entry name" value="RplA"/>
</dbReference>
<dbReference type="HAMAP" id="MF_02071">
    <property type="entry name" value="RlpA"/>
    <property type="match status" value="1"/>
</dbReference>
<dbReference type="Pfam" id="PF01476">
    <property type="entry name" value="LysM"/>
    <property type="match status" value="1"/>
</dbReference>
<accession>A0A1G2EYL5</accession>
<dbReference type="InterPro" id="IPR018392">
    <property type="entry name" value="LysM"/>
</dbReference>